<dbReference type="PROSITE" id="PS51746">
    <property type="entry name" value="PPM_2"/>
    <property type="match status" value="1"/>
</dbReference>
<evidence type="ECO:0000259" key="1">
    <source>
        <dbReference type="PROSITE" id="PS51746"/>
    </source>
</evidence>
<dbReference type="Proteomes" id="UP000191025">
    <property type="component" value="Unassembled WGS sequence"/>
</dbReference>
<name>A0A1V4H3D1_MORLA</name>
<dbReference type="GO" id="GO:0004722">
    <property type="term" value="F:protein serine/threonine phosphatase activity"/>
    <property type="evidence" value="ECO:0007669"/>
    <property type="project" value="UniProtKB-EC"/>
</dbReference>
<sequence>MQIAYFQIKGEGKRTNQDALFDGTNVHTAKLHHAKTVPTPAMPFCVAVADGVFNSPQAHLASRFWINEVAHARPDDVGGVGFFERGFGRFCNDVGATAHGSATTLAGVVVGADRLDIFNVGDSAVFVVGADGVWQKLSHDHSILNELLGGQVADSTQYAQFYGGLMECLIADPNEHEFNVHRTTHAPTQGETVVVCTDGLTDEFSPTQLTLMWNSQSTLTDKLAILLQNLKKRQGHDDCSVVAVGF</sequence>
<evidence type="ECO:0000313" key="2">
    <source>
        <dbReference type="EMBL" id="OPH39230.1"/>
    </source>
</evidence>
<dbReference type="Pfam" id="PF13672">
    <property type="entry name" value="PP2C_2"/>
    <property type="match status" value="1"/>
</dbReference>
<dbReference type="EMBL" id="UGQC01000001">
    <property type="protein sequence ID" value="STZ00983.1"/>
    <property type="molecule type" value="Genomic_DNA"/>
</dbReference>
<dbReference type="EC" id="3.1.3.16" evidence="3"/>
<dbReference type="AlphaFoldDB" id="A0A1V4H3D1"/>
<reference evidence="4" key="1">
    <citation type="submission" date="2017-03" db="EMBL/GenBank/DDBJ databases">
        <title>Draft genome sequence of Moraxella equi CCUG 4950T type strain.</title>
        <authorList>
            <person name="Salva-Serra F."/>
            <person name="Engstrom-Jakobsson H."/>
            <person name="Thorell K."/>
            <person name="Jaen-Luchoro D."/>
            <person name="Gonzales-Siles L."/>
            <person name="Karlsson R."/>
            <person name="Yazdan S."/>
            <person name="Boulund F."/>
            <person name="Johnning A."/>
            <person name="Engstrand L."/>
            <person name="Kristiansson E."/>
            <person name="Moore E."/>
        </authorList>
    </citation>
    <scope>NUCLEOTIDE SEQUENCE [LARGE SCALE GENOMIC DNA]</scope>
    <source>
        <strain evidence="4">CCUG 4441</strain>
    </source>
</reference>
<evidence type="ECO:0000313" key="5">
    <source>
        <dbReference type="Proteomes" id="UP000254107"/>
    </source>
</evidence>
<proteinExistence type="predicted"/>
<dbReference type="GeneID" id="302270911"/>
<dbReference type="SUPFAM" id="SSF81606">
    <property type="entry name" value="PP2C-like"/>
    <property type="match status" value="1"/>
</dbReference>
<dbReference type="RefSeq" id="WP_062498804.1">
    <property type="nucleotide sequence ID" value="NZ_MXAN01000005.1"/>
</dbReference>
<dbReference type="InterPro" id="IPR036457">
    <property type="entry name" value="PPM-type-like_dom_sf"/>
</dbReference>
<reference evidence="3 5" key="3">
    <citation type="submission" date="2018-06" db="EMBL/GenBank/DDBJ databases">
        <authorList>
            <consortium name="Pathogen Informatics"/>
            <person name="Doyle S."/>
        </authorList>
    </citation>
    <scope>NUCLEOTIDE SEQUENCE [LARGE SCALE GENOMIC DNA]</scope>
    <source>
        <strain evidence="3 5">NCTC7911</strain>
    </source>
</reference>
<dbReference type="Gene3D" id="3.60.40.10">
    <property type="entry name" value="PPM-type phosphatase domain"/>
    <property type="match status" value="1"/>
</dbReference>
<protein>
    <submittedName>
        <fullName evidence="3">Serine/threonine phosphatase stp</fullName>
        <ecNumber evidence="3">3.1.3.16</ecNumber>
    </submittedName>
</protein>
<dbReference type="InterPro" id="IPR001932">
    <property type="entry name" value="PPM-type_phosphatase-like_dom"/>
</dbReference>
<feature type="domain" description="PPM-type phosphatase" evidence="1">
    <location>
        <begin position="2"/>
        <end position="246"/>
    </location>
</feature>
<evidence type="ECO:0000313" key="4">
    <source>
        <dbReference type="Proteomes" id="UP000191025"/>
    </source>
</evidence>
<dbReference type="Proteomes" id="UP000254107">
    <property type="component" value="Unassembled WGS sequence"/>
</dbReference>
<dbReference type="EMBL" id="MXAN01000005">
    <property type="protein sequence ID" value="OPH39230.1"/>
    <property type="molecule type" value="Genomic_DNA"/>
</dbReference>
<gene>
    <name evidence="3" type="primary">stp</name>
    <name evidence="2" type="ORF">B5J94_01080</name>
    <name evidence="3" type="ORF">NCTC7911_02396</name>
</gene>
<keyword evidence="5" id="KW-1185">Reference proteome</keyword>
<evidence type="ECO:0000313" key="3">
    <source>
        <dbReference type="EMBL" id="STZ00983.1"/>
    </source>
</evidence>
<organism evidence="2 4">
    <name type="scientific">Moraxella lacunata</name>
    <dbReference type="NCBI Taxonomy" id="477"/>
    <lineage>
        <taxon>Bacteria</taxon>
        <taxon>Pseudomonadati</taxon>
        <taxon>Pseudomonadota</taxon>
        <taxon>Gammaproteobacteria</taxon>
        <taxon>Moraxellales</taxon>
        <taxon>Moraxellaceae</taxon>
        <taxon>Moraxella</taxon>
    </lineage>
</organism>
<accession>A0A1V4H3D1</accession>
<reference evidence="2" key="2">
    <citation type="submission" date="2017-03" db="EMBL/GenBank/DDBJ databases">
        <authorList>
            <person name="Afonso C.L."/>
            <person name="Miller P.J."/>
            <person name="Scott M.A."/>
            <person name="Spackman E."/>
            <person name="Goraichik I."/>
            <person name="Dimitrov K.M."/>
            <person name="Suarez D.L."/>
            <person name="Swayne D.E."/>
        </authorList>
    </citation>
    <scope>NUCLEOTIDE SEQUENCE</scope>
    <source>
        <strain evidence="2">CCUG 4441</strain>
    </source>
</reference>
<keyword evidence="3" id="KW-0378">Hydrolase</keyword>